<evidence type="ECO:0000259" key="2">
    <source>
        <dbReference type="Pfam" id="PF01425"/>
    </source>
</evidence>
<dbReference type="Gene3D" id="3.90.1300.10">
    <property type="entry name" value="Amidase signature (AS) domain"/>
    <property type="match status" value="1"/>
</dbReference>
<dbReference type="InterPro" id="IPR036928">
    <property type="entry name" value="AS_sf"/>
</dbReference>
<accession>A0AAX3WLK8</accession>
<feature type="domain" description="Amidase" evidence="2">
    <location>
        <begin position="124"/>
        <end position="365"/>
    </location>
</feature>
<dbReference type="PANTHER" id="PTHR42678">
    <property type="entry name" value="AMIDASE"/>
    <property type="match status" value="1"/>
</dbReference>
<organism evidence="3 4">
    <name type="scientific">Methylorubrum extorquens</name>
    <name type="common">Methylobacterium dichloromethanicum</name>
    <name type="synonym">Methylobacterium extorquens</name>
    <dbReference type="NCBI Taxonomy" id="408"/>
    <lineage>
        <taxon>Bacteria</taxon>
        <taxon>Pseudomonadati</taxon>
        <taxon>Pseudomonadota</taxon>
        <taxon>Alphaproteobacteria</taxon>
        <taxon>Hyphomicrobiales</taxon>
        <taxon>Methylobacteriaceae</taxon>
        <taxon>Methylorubrum</taxon>
    </lineage>
</organism>
<sequence>MPQSQASALRDVVRATYRRAGLDKSETELEALLPTVRPLIDFDPREAREADIVGLLGKLALRDASLPAAPGPVSLVRTLSKEPLAAYGGTAPDITTKSATELAALLASGTITSREIVLQYMYKIQKLDRAGPALRSVTELNPELLTIADRMDARRAEAKAKGETLPDLFGIPILLKNNIETGDHLRTTASSMALIGSKPAADAPLVANLREQGAIIMGKANMSEWANFRGGIVLSGQGGTAINPFGPDRPLYGSSVGSGIAVAMDFAPLTVGTETNGSITSPSTGYHIWGLKLTRGLVDGAGIIPGIASLDTPGPMGSNPADLALMLNGMRGSGTSGSANPPTDYTSKMNGDLTGVRIGVDTTDASPAFVSLLSAAATGSGATLVTYNKAAYDQAVYAAVRGLDTAEISELVKLYNGLAPSTAVTQPQIDAFLKILVTDMLNQWYTAFPLSTAIGNAYGLISAYELRKYIDENLGAREANPQDYDSALVRLLGTTFRPLSGDGAKFARDLPDVVAFNAANPEIERVGFGFDTFVSVARLSLDDLVRSSGFDSAAALEAAAVNWKGIIGKILHEVRAGLGVDVSFDTRFDENAMAFANSPQLVVPVGPGRGSTGQIMNADPFGEEAMLRVGYALNEKLNDPAFASLRAISPSIPETGFTNQPVDRGPLLPLVLHDLDDHGRATLAHLLTTEMAPLVLHTTGKRDLPTFDGRISGNGGLIKEADGVQALTGDSDFTGTVQVWKGALAIDRNQALGNAANTVSLEAGSALIASRSLTLARDLLLKNGSALGAGAEITLIADGVISGNGGLTKTGAGQLTLAGANTYTGGTRVAEGVLAVAADAGLGQDYGALRFAAGTGLLVTGSFATQRPFQLDGETHLSIRAGASLTVNNLIDGAGSLVLDGGGSLTLAAAANRFAGGIQLKAGTLALDGAGAAGLGTIRFEAGPQTLVLDAAAFQAGVFGGTIARFGTADTISLADLAYSTGATAQYDPTAQALTVVSGGLTRQLTLSELGRGGFTLASDPAGGTRVLLTGVPVGLAASGPGLDAQGNGLLKAGAVLSFTVEMSDLVTVETGAGRPVLVLSNGAEAAYAGQPSGTSLGFAYTVAPGQDSQALSVARLDLRGAVIRDAGGHVADVTALPAAPSGTITLDTTAPTLALTAAPPATVEASSAAGAAVSFAAIAGDGVDPAPRVVFRAGDTEVSSGQTFAIGTHSVTATAFDAAGNASAPVSFGFTVRDTTAPTLALAATPSATVEASSAAGAAVSFAASAGDGVDPAPRVVFRAGDSVVSSGQTFALGAHTVTATAFDAAGNASAPVSFDFTVQDTTAPTLALTAAPPTTVEASSAAGAAVSFAANAGDGVDPAPRVVFRAGDTVVSSGQTFALGTHSVTATAFDAAGNASAPVSFGFTVGDTTAPTLALTAAPPTTVEASSAAGAAVSFAASAGDGADPAPRVVFRAGDTVVTSGQTFALGTHSVTATAFDAAGNASAPVSFDFTVTTPVAPATASFDFALSQASLRQAPGHIALIGPDGLSHDVTAVETFVFSDGVVRQKDAAPLADDLFYYAANPDVWQAQIDADAHYAAYGWREGRDPNAAFSTGGYLAANPEVAAAGLDPLVHFAQAGWKEGRDPAAGFDVERYLARHPEAQAAGLDPLSHYLAQGRAEGLAAHTAIGRPADLAEQGGFDAQAYLLSNLDVAEAARAAGGDSFAFARTHYTTYGWQEGRNPNAVFDTKGYLAAYGDVAAAGVDPLAHYVRYGAAEGRDPSAGFDGKAYLAANSDVAAAGLNPMLHYLQYGAVEGRSVFADGHFA</sequence>
<proteinExistence type="predicted"/>
<dbReference type="RefSeq" id="WP_283536055.1">
    <property type="nucleotide sequence ID" value="NZ_CP073633.1"/>
</dbReference>
<dbReference type="SUPFAM" id="SSF75304">
    <property type="entry name" value="Amidase signature (AS) enzymes"/>
    <property type="match status" value="1"/>
</dbReference>
<dbReference type="NCBIfam" id="TIGR02601">
    <property type="entry name" value="autotrns_rpt"/>
    <property type="match status" value="2"/>
</dbReference>
<evidence type="ECO:0000313" key="3">
    <source>
        <dbReference type="EMBL" id="WHQ71781.1"/>
    </source>
</evidence>
<reference evidence="3" key="1">
    <citation type="journal article" date="2022" name="Biotechnol. Bioprocess Eng.">
        <title>Pan-genome Analysis Reveals Comparative Genomic Features of Central Metabolic Pathways in Methylorubrum extorquens.</title>
        <authorList>
            <person name="Lee G.M."/>
            <person name="Scott-Nevros Z.K."/>
            <person name="Lee S.-M."/>
            <person name="Kim D."/>
        </authorList>
    </citation>
    <scope>NUCLEOTIDE SEQUENCE</scope>
    <source>
        <strain evidence="3">ATCC 55366</strain>
    </source>
</reference>
<dbReference type="Pfam" id="PF12951">
    <property type="entry name" value="PATR"/>
    <property type="match status" value="3"/>
</dbReference>
<dbReference type="PANTHER" id="PTHR42678:SF34">
    <property type="entry name" value="OS04G0183300 PROTEIN"/>
    <property type="match status" value="1"/>
</dbReference>
<dbReference type="Pfam" id="PF01425">
    <property type="entry name" value="Amidase"/>
    <property type="match status" value="1"/>
</dbReference>
<keyword evidence="1" id="KW-0732">Signal</keyword>
<name>A0AAX3WLK8_METEX</name>
<gene>
    <name evidence="3" type="ORF">KEC54_09665</name>
</gene>
<protein>
    <submittedName>
        <fullName evidence="3">Autotransporter-associated beta strand repeat-containing protein</fullName>
    </submittedName>
</protein>
<evidence type="ECO:0000313" key="4">
    <source>
        <dbReference type="Proteomes" id="UP001223720"/>
    </source>
</evidence>
<dbReference type="Proteomes" id="UP001223720">
    <property type="component" value="Chromosome"/>
</dbReference>
<dbReference type="InterPro" id="IPR013425">
    <property type="entry name" value="Autotrns_rpt"/>
</dbReference>
<dbReference type="SUPFAM" id="SSF51126">
    <property type="entry name" value="Pectin lyase-like"/>
    <property type="match status" value="1"/>
</dbReference>
<dbReference type="InterPro" id="IPR023631">
    <property type="entry name" value="Amidase_dom"/>
</dbReference>
<evidence type="ECO:0000256" key="1">
    <source>
        <dbReference type="ARBA" id="ARBA00022729"/>
    </source>
</evidence>
<dbReference type="InterPro" id="IPR011050">
    <property type="entry name" value="Pectin_lyase_fold/virulence"/>
</dbReference>
<dbReference type="EMBL" id="CP073633">
    <property type="protein sequence ID" value="WHQ71781.1"/>
    <property type="molecule type" value="Genomic_DNA"/>
</dbReference>